<comment type="subcellular location">
    <subcellularLocation>
        <location evidence="2 7">Membrane</location>
        <topology evidence="2 7">Multi-pass membrane protein</topology>
    </subcellularLocation>
</comment>
<evidence type="ECO:0000256" key="2">
    <source>
        <dbReference type="ARBA" id="ARBA00004141"/>
    </source>
</evidence>
<comment type="caution">
    <text evidence="9">The sequence shown here is derived from an EMBL/GenBank/DDBJ whole genome shotgun (WGS) entry which is preliminary data.</text>
</comment>
<dbReference type="GO" id="GO:0016020">
    <property type="term" value="C:membrane"/>
    <property type="evidence" value="ECO:0007669"/>
    <property type="project" value="UniProtKB-SubCell"/>
</dbReference>
<evidence type="ECO:0000313" key="9">
    <source>
        <dbReference type="EMBL" id="KAG2625149.1"/>
    </source>
</evidence>
<evidence type="ECO:0000313" key="10">
    <source>
        <dbReference type="Proteomes" id="UP000823388"/>
    </source>
</evidence>
<sequence length="172" mass="17856">MSKYGTITASSPTAAPEGSPAALDSTSSSANAPGASSPAAARRPWRELADPRALSVPRGLADARHRARANLARFSANYGLVSIAVFSASLLWRPIFLPVVVPLFFLASPGDALRLVPMFTPFLLAVTRGATGVLVLLLAGALLVAAHAVLHLPADDDEEARLCSKPEPPPAN</sequence>
<protein>
    <recommendedName>
        <fullName evidence="7">PRA1 family protein</fullName>
    </recommendedName>
</protein>
<accession>A0A8T0UYN1</accession>
<gene>
    <name evidence="9" type="ORF">PVAP13_3KG198900</name>
</gene>
<dbReference type="Proteomes" id="UP000823388">
    <property type="component" value="Chromosome 3K"/>
</dbReference>
<keyword evidence="7" id="KW-0813">Transport</keyword>
<reference evidence="9" key="1">
    <citation type="submission" date="2020-05" db="EMBL/GenBank/DDBJ databases">
        <title>WGS assembly of Panicum virgatum.</title>
        <authorList>
            <person name="Lovell J.T."/>
            <person name="Jenkins J."/>
            <person name="Shu S."/>
            <person name="Juenger T.E."/>
            <person name="Schmutz J."/>
        </authorList>
    </citation>
    <scope>NUCLEOTIDE SEQUENCE</scope>
    <source>
        <strain evidence="9">AP13</strain>
    </source>
</reference>
<evidence type="ECO:0000256" key="1">
    <source>
        <dbReference type="ARBA" id="ARBA00002501"/>
    </source>
</evidence>
<keyword evidence="10" id="KW-1185">Reference proteome</keyword>
<comment type="similarity">
    <text evidence="3 7">Belongs to the PRA1 family.</text>
</comment>
<keyword evidence="4 7" id="KW-0812">Transmembrane</keyword>
<dbReference type="OrthoDB" id="694527at2759"/>
<evidence type="ECO:0000256" key="4">
    <source>
        <dbReference type="ARBA" id="ARBA00022692"/>
    </source>
</evidence>
<dbReference type="GO" id="GO:0005794">
    <property type="term" value="C:Golgi apparatus"/>
    <property type="evidence" value="ECO:0007669"/>
    <property type="project" value="TreeGrafter"/>
</dbReference>
<evidence type="ECO:0000256" key="8">
    <source>
        <dbReference type="SAM" id="MobiDB-lite"/>
    </source>
</evidence>
<comment type="function">
    <text evidence="1 7">May be involved in both secretory and endocytic intracellular trafficking in the endosomal/prevacuolar compartments.</text>
</comment>
<dbReference type="PANTHER" id="PTHR19317:SF10">
    <property type="entry name" value="PRA1 FAMILY PROTEIN"/>
    <property type="match status" value="1"/>
</dbReference>
<evidence type="ECO:0000256" key="3">
    <source>
        <dbReference type="ARBA" id="ARBA00006483"/>
    </source>
</evidence>
<evidence type="ECO:0000256" key="5">
    <source>
        <dbReference type="ARBA" id="ARBA00022989"/>
    </source>
</evidence>
<dbReference type="GO" id="GO:0005783">
    <property type="term" value="C:endoplasmic reticulum"/>
    <property type="evidence" value="ECO:0007669"/>
    <property type="project" value="TreeGrafter"/>
</dbReference>
<evidence type="ECO:0000256" key="6">
    <source>
        <dbReference type="ARBA" id="ARBA00023136"/>
    </source>
</evidence>
<dbReference type="PANTHER" id="PTHR19317">
    <property type="entry name" value="PRENYLATED RAB ACCEPTOR 1-RELATED"/>
    <property type="match status" value="1"/>
</dbReference>
<feature type="compositionally biased region" description="Polar residues" evidence="8">
    <location>
        <begin position="1"/>
        <end position="13"/>
    </location>
</feature>
<keyword evidence="5 7" id="KW-1133">Transmembrane helix</keyword>
<dbReference type="Pfam" id="PF03208">
    <property type="entry name" value="PRA1"/>
    <property type="match status" value="1"/>
</dbReference>
<feature type="compositionally biased region" description="Low complexity" evidence="8">
    <location>
        <begin position="25"/>
        <end position="41"/>
    </location>
</feature>
<feature type="transmembrane region" description="Helical" evidence="7">
    <location>
        <begin position="74"/>
        <end position="92"/>
    </location>
</feature>
<name>A0A8T0UYN1_PANVG</name>
<proteinExistence type="inferred from homology"/>
<dbReference type="InterPro" id="IPR004895">
    <property type="entry name" value="Prenylated_rab_accept_PRA1"/>
</dbReference>
<evidence type="ECO:0000256" key="7">
    <source>
        <dbReference type="RuleBase" id="RU363107"/>
    </source>
</evidence>
<keyword evidence="6 7" id="KW-0472">Membrane</keyword>
<dbReference type="EMBL" id="CM029041">
    <property type="protein sequence ID" value="KAG2625149.1"/>
    <property type="molecule type" value="Genomic_DNA"/>
</dbReference>
<dbReference type="GO" id="GO:0016192">
    <property type="term" value="P:vesicle-mediated transport"/>
    <property type="evidence" value="ECO:0007669"/>
    <property type="project" value="UniProtKB-ARBA"/>
</dbReference>
<feature type="transmembrane region" description="Helical" evidence="7">
    <location>
        <begin position="133"/>
        <end position="152"/>
    </location>
</feature>
<dbReference type="AlphaFoldDB" id="A0A8T0UYN1"/>
<feature type="region of interest" description="Disordered" evidence="8">
    <location>
        <begin position="1"/>
        <end position="44"/>
    </location>
</feature>
<organism evidence="9 10">
    <name type="scientific">Panicum virgatum</name>
    <name type="common">Blackwell switchgrass</name>
    <dbReference type="NCBI Taxonomy" id="38727"/>
    <lineage>
        <taxon>Eukaryota</taxon>
        <taxon>Viridiplantae</taxon>
        <taxon>Streptophyta</taxon>
        <taxon>Embryophyta</taxon>
        <taxon>Tracheophyta</taxon>
        <taxon>Spermatophyta</taxon>
        <taxon>Magnoliopsida</taxon>
        <taxon>Liliopsida</taxon>
        <taxon>Poales</taxon>
        <taxon>Poaceae</taxon>
        <taxon>PACMAD clade</taxon>
        <taxon>Panicoideae</taxon>
        <taxon>Panicodae</taxon>
        <taxon>Paniceae</taxon>
        <taxon>Panicinae</taxon>
        <taxon>Panicum</taxon>
        <taxon>Panicum sect. Hiantes</taxon>
    </lineage>
</organism>